<evidence type="ECO:0000313" key="1">
    <source>
        <dbReference type="EMBL" id="KAJ9108470.1"/>
    </source>
</evidence>
<reference evidence="1" key="1">
    <citation type="submission" date="2023-04" db="EMBL/GenBank/DDBJ databases">
        <title>Draft Genome sequencing of Naganishia species isolated from polar environments using Oxford Nanopore Technology.</title>
        <authorList>
            <person name="Leo P."/>
            <person name="Venkateswaran K."/>
        </authorList>
    </citation>
    <scope>NUCLEOTIDE SEQUENCE</scope>
    <source>
        <strain evidence="1">MNA-CCFEE 5261</strain>
    </source>
</reference>
<protein>
    <submittedName>
        <fullName evidence="1">Eukaryotic translation initiation factor 3 subunit A</fullName>
    </submittedName>
</protein>
<accession>A0ACC2WAW4</accession>
<name>A0ACC2WAW4_9TREE</name>
<proteinExistence type="predicted"/>
<sequence length="891" mass="103094">MPPPHRNHNFRPENVLKRAEDLIAVDKREAALETLYEFITSKRIRYLQVEDLEPIALLLMELAVDLRKGKLAKDALHQYKKNVQMSENGLESVQVVVKRFVDLAEKKLNDAQAKADIKIDQDEDEDLETSQTPESILMSAVSNTDTADRTERELVTPWLRFLWEAFRAVLDILRNNSKTEVTYSTIVNQAFQFCFRFNRKAEFRRLCELLRAHIQTVTTQPKTAGTTNAIDLSDSETIQRYLDQRFSQLNISVKLELWQESFRSVDDVHTLITASKKTPKPVMMANYYENLARIFAVSDNGLFHAAAWNKFFNLYSQSPNATDDELSHYASILVLSTLSIPQRSLNSNETVVDDHRAKNAKLSSLLNLSHVPTRDSLLKLIVSRQILSFVDPCVKKLFDVLGENNFHPLTIKKEIAALFKEIEADKDYKHYIKTLTEVVLVRIFQQVSQVYETVKLDFLVSLGIFEGTEYTLSALEVENLIAIATKEGHLALTIDHESGVVTFKSSPFEDSLSDSLTSRLQISPAELVRSQLQKFAYTLSKTVDTIDPENARRLEASREAAVKRAVAGISEEQEEIANRVKVMDERKRVIDVAKRKQDEEAARLKLERLSAEQKAEQERMLAEQERRSLEKLEREKHLIREREKRKIAEEINAKGIIKIDLDNLENLDTDKLRIMQIEQLNKDKKNLEEKLRALSKKTDHTERAFRRYELQYLEKDAEAQIEQEAKNYELVKANKIAKAKKDFEEAHALKERFTRLVPDYSEFKSEINAKNKDKLKQLQAEAKAQLERAKQERIEQIKRERIEELAQRKREQIQAEQEEARRRQKEEELAKLKEEIRLQREKDAEMLKRRQNVEAEVASRKAAITPAAPAEAKPMTYAEKLKLKRQQAGRS</sequence>
<gene>
    <name evidence="1" type="primary">TIF32</name>
    <name evidence="1" type="ORF">QFC19_002455</name>
</gene>
<dbReference type="EMBL" id="JASBWR010000020">
    <property type="protein sequence ID" value="KAJ9108470.1"/>
    <property type="molecule type" value="Genomic_DNA"/>
</dbReference>
<organism evidence="1 2">
    <name type="scientific">Naganishia cerealis</name>
    <dbReference type="NCBI Taxonomy" id="610337"/>
    <lineage>
        <taxon>Eukaryota</taxon>
        <taxon>Fungi</taxon>
        <taxon>Dikarya</taxon>
        <taxon>Basidiomycota</taxon>
        <taxon>Agaricomycotina</taxon>
        <taxon>Tremellomycetes</taxon>
        <taxon>Filobasidiales</taxon>
        <taxon>Filobasidiaceae</taxon>
        <taxon>Naganishia</taxon>
    </lineage>
</organism>
<keyword evidence="1" id="KW-0396">Initiation factor</keyword>
<keyword evidence="2" id="KW-1185">Reference proteome</keyword>
<evidence type="ECO:0000313" key="2">
    <source>
        <dbReference type="Proteomes" id="UP001241377"/>
    </source>
</evidence>
<keyword evidence="1" id="KW-0648">Protein biosynthesis</keyword>
<dbReference type="Proteomes" id="UP001241377">
    <property type="component" value="Unassembled WGS sequence"/>
</dbReference>
<comment type="caution">
    <text evidence="1">The sequence shown here is derived from an EMBL/GenBank/DDBJ whole genome shotgun (WGS) entry which is preliminary data.</text>
</comment>